<dbReference type="PIRSF" id="PIRSF006135">
    <property type="entry name" value="CobU"/>
    <property type="match status" value="1"/>
</dbReference>
<dbReference type="Gene3D" id="3.40.50.300">
    <property type="entry name" value="P-loop containing nucleotide triphosphate hydrolases"/>
    <property type="match status" value="1"/>
</dbReference>
<evidence type="ECO:0000256" key="8">
    <source>
        <dbReference type="ARBA" id="ARBA00012016"/>
    </source>
</evidence>
<comment type="catalytic activity">
    <reaction evidence="2">
        <text>adenosylcob(III)inamide phosphate + GTP + H(+) = adenosylcob(III)inamide-GDP + diphosphate</text>
        <dbReference type="Rhea" id="RHEA:22712"/>
        <dbReference type="ChEBI" id="CHEBI:15378"/>
        <dbReference type="ChEBI" id="CHEBI:33019"/>
        <dbReference type="ChEBI" id="CHEBI:37565"/>
        <dbReference type="ChEBI" id="CHEBI:58502"/>
        <dbReference type="ChEBI" id="CHEBI:60487"/>
        <dbReference type="EC" id="2.7.7.62"/>
    </reaction>
</comment>
<evidence type="ECO:0000256" key="17">
    <source>
        <dbReference type="ARBA" id="ARBA00030571"/>
    </source>
</evidence>
<evidence type="ECO:0000256" key="1">
    <source>
        <dbReference type="ARBA" id="ARBA00000312"/>
    </source>
</evidence>
<dbReference type="EMBL" id="BMJC01000003">
    <property type="protein sequence ID" value="GGB08025.1"/>
    <property type="molecule type" value="Genomic_DNA"/>
</dbReference>
<comment type="catalytic activity">
    <reaction evidence="1">
        <text>adenosylcob(III)inamide + ATP = adenosylcob(III)inamide phosphate + ADP + H(+)</text>
        <dbReference type="Rhea" id="RHEA:15769"/>
        <dbReference type="ChEBI" id="CHEBI:2480"/>
        <dbReference type="ChEBI" id="CHEBI:15378"/>
        <dbReference type="ChEBI" id="CHEBI:30616"/>
        <dbReference type="ChEBI" id="CHEBI:58502"/>
        <dbReference type="ChEBI" id="CHEBI:456216"/>
        <dbReference type="EC" id="2.7.1.156"/>
    </reaction>
</comment>
<evidence type="ECO:0000256" key="13">
    <source>
        <dbReference type="ARBA" id="ARBA00022777"/>
    </source>
</evidence>
<feature type="binding site" evidence="19">
    <location>
        <position position="88"/>
    </location>
    <ligand>
        <name>GTP</name>
        <dbReference type="ChEBI" id="CHEBI:37565"/>
    </ligand>
</feature>
<evidence type="ECO:0000256" key="7">
    <source>
        <dbReference type="ARBA" id="ARBA00007490"/>
    </source>
</evidence>
<dbReference type="CDD" id="cd00544">
    <property type="entry name" value="CobU"/>
    <property type="match status" value="1"/>
</dbReference>
<gene>
    <name evidence="20" type="primary">cobU</name>
    <name evidence="20" type="ORF">GCM10011511_34440</name>
</gene>
<comment type="pathway">
    <text evidence="6">Cofactor biosynthesis; adenosylcobalamin biosynthesis; adenosylcobalamin from cob(II)yrinate a,c-diamide: step 5/7.</text>
</comment>
<dbReference type="AlphaFoldDB" id="A0A8J2UFD8"/>
<keyword evidence="11" id="KW-0808">Transferase</keyword>
<dbReference type="Pfam" id="PF02283">
    <property type="entry name" value="CobU"/>
    <property type="match status" value="1"/>
</dbReference>
<proteinExistence type="inferred from homology"/>
<evidence type="ECO:0000256" key="9">
    <source>
        <dbReference type="ARBA" id="ARBA00012523"/>
    </source>
</evidence>
<dbReference type="Proteomes" id="UP000607559">
    <property type="component" value="Unassembled WGS sequence"/>
</dbReference>
<dbReference type="UniPathway" id="UPA00148">
    <property type="reaction ID" value="UER00236"/>
</dbReference>
<sequence length="177" mass="19902">MSEAITKKRAKMIFITGGARSGKSRYAQELALQQSNTPIYVATARIWDADFRQRVDRHRHDRDERWSLLEEEKFLSRLSLAGKTAVIDCVTLWITNFFADLRADIDACLAACEQEIEGLLQQDAVLLVISNEIGMGMHADTEAGRKFTDLQGWVNQSLAAKADEVIFMVSGIPLKIK</sequence>
<evidence type="ECO:0000256" key="11">
    <source>
        <dbReference type="ARBA" id="ARBA00022679"/>
    </source>
</evidence>
<comment type="function">
    <text evidence="4">Catalyzes ATP-dependent phosphorylation of adenosylcobinamide and addition of GMP to adenosylcobinamide phosphate.</text>
</comment>
<evidence type="ECO:0000256" key="5">
    <source>
        <dbReference type="ARBA" id="ARBA00004692"/>
    </source>
</evidence>
<keyword evidence="10" id="KW-0169">Cobalamin biosynthesis</keyword>
<organism evidence="20 21">
    <name type="scientific">Puia dinghuensis</name>
    <dbReference type="NCBI Taxonomy" id="1792502"/>
    <lineage>
        <taxon>Bacteria</taxon>
        <taxon>Pseudomonadati</taxon>
        <taxon>Bacteroidota</taxon>
        <taxon>Chitinophagia</taxon>
        <taxon>Chitinophagales</taxon>
        <taxon>Chitinophagaceae</taxon>
        <taxon>Puia</taxon>
    </lineage>
</organism>
<evidence type="ECO:0000256" key="18">
    <source>
        <dbReference type="PIRSR" id="PIRSR006135-1"/>
    </source>
</evidence>
<dbReference type="EC" id="2.7.7.62" evidence="9"/>
<feature type="binding site" evidence="19">
    <location>
        <position position="70"/>
    </location>
    <ligand>
        <name>GTP</name>
        <dbReference type="ChEBI" id="CHEBI:37565"/>
    </ligand>
</feature>
<feature type="binding site" evidence="19">
    <location>
        <begin position="59"/>
        <end position="62"/>
    </location>
    <ligand>
        <name>GTP</name>
        <dbReference type="ChEBI" id="CHEBI:37565"/>
    </ligand>
</feature>
<dbReference type="GO" id="GO:0005525">
    <property type="term" value="F:GTP binding"/>
    <property type="evidence" value="ECO:0007669"/>
    <property type="project" value="UniProtKB-KW"/>
</dbReference>
<evidence type="ECO:0000256" key="16">
    <source>
        <dbReference type="ARBA" id="ARBA00029570"/>
    </source>
</evidence>
<feature type="binding site" evidence="19">
    <location>
        <begin position="17"/>
        <end position="24"/>
    </location>
    <ligand>
        <name>GTP</name>
        <dbReference type="ChEBI" id="CHEBI:37565"/>
    </ligand>
</feature>
<evidence type="ECO:0000256" key="14">
    <source>
        <dbReference type="ARBA" id="ARBA00022840"/>
    </source>
</evidence>
<evidence type="ECO:0000256" key="4">
    <source>
        <dbReference type="ARBA" id="ARBA00003889"/>
    </source>
</evidence>
<comment type="caution">
    <text evidence="20">The sequence shown here is derived from an EMBL/GenBank/DDBJ whole genome shotgun (WGS) entry which is preliminary data.</text>
</comment>
<dbReference type="PANTHER" id="PTHR34848:SF1">
    <property type="entry name" value="BIFUNCTIONAL ADENOSYLCOBALAMIN BIOSYNTHESIS PROTEIN COBU"/>
    <property type="match status" value="1"/>
</dbReference>
<dbReference type="GO" id="GO:0005524">
    <property type="term" value="F:ATP binding"/>
    <property type="evidence" value="ECO:0007669"/>
    <property type="project" value="UniProtKB-KW"/>
</dbReference>
<comment type="similarity">
    <text evidence="7">Belongs to the CobU/CobP family.</text>
</comment>
<dbReference type="InterPro" id="IPR003203">
    <property type="entry name" value="CobU/CobP"/>
</dbReference>
<evidence type="ECO:0000256" key="15">
    <source>
        <dbReference type="ARBA" id="ARBA00023134"/>
    </source>
</evidence>
<reference evidence="20" key="1">
    <citation type="journal article" date="2014" name="Int. J. Syst. Evol. Microbiol.">
        <title>Complete genome sequence of Corynebacterium casei LMG S-19264T (=DSM 44701T), isolated from a smear-ripened cheese.</title>
        <authorList>
            <consortium name="US DOE Joint Genome Institute (JGI-PGF)"/>
            <person name="Walter F."/>
            <person name="Albersmeier A."/>
            <person name="Kalinowski J."/>
            <person name="Ruckert C."/>
        </authorList>
    </citation>
    <scope>NUCLEOTIDE SEQUENCE</scope>
    <source>
        <strain evidence="20">CGMCC 1.15448</strain>
    </source>
</reference>
<comment type="pathway">
    <text evidence="5">Cofactor biosynthesis; adenosylcobalamin biosynthesis; adenosylcobalamin from cob(II)yrinate a,c-diamide: step 6/7.</text>
</comment>
<dbReference type="GO" id="GO:0008820">
    <property type="term" value="F:cobinamide phosphate guanylyltransferase activity"/>
    <property type="evidence" value="ECO:0007669"/>
    <property type="project" value="UniProtKB-EC"/>
</dbReference>
<evidence type="ECO:0000256" key="19">
    <source>
        <dbReference type="PIRSR" id="PIRSR006135-2"/>
    </source>
</evidence>
<dbReference type="GO" id="GO:0009236">
    <property type="term" value="P:cobalamin biosynthetic process"/>
    <property type="evidence" value="ECO:0007669"/>
    <property type="project" value="UniProtKB-UniPathway"/>
</dbReference>
<accession>A0A8J2UFD8</accession>
<evidence type="ECO:0000313" key="21">
    <source>
        <dbReference type="Proteomes" id="UP000607559"/>
    </source>
</evidence>
<dbReference type="PANTHER" id="PTHR34848">
    <property type="match status" value="1"/>
</dbReference>
<evidence type="ECO:0000256" key="10">
    <source>
        <dbReference type="ARBA" id="ARBA00022573"/>
    </source>
</evidence>
<keyword evidence="13 20" id="KW-0418">Kinase</keyword>
<evidence type="ECO:0000256" key="2">
    <source>
        <dbReference type="ARBA" id="ARBA00000711"/>
    </source>
</evidence>
<keyword evidence="14" id="KW-0067">ATP-binding</keyword>
<dbReference type="InterPro" id="IPR027417">
    <property type="entry name" value="P-loop_NTPase"/>
</dbReference>
<comment type="catalytic activity">
    <reaction evidence="3">
        <text>adenosylcob(III)inamide + GTP = adenosylcob(III)inamide phosphate + GDP + H(+)</text>
        <dbReference type="Rhea" id="RHEA:15765"/>
        <dbReference type="ChEBI" id="CHEBI:2480"/>
        <dbReference type="ChEBI" id="CHEBI:15378"/>
        <dbReference type="ChEBI" id="CHEBI:37565"/>
        <dbReference type="ChEBI" id="CHEBI:58189"/>
        <dbReference type="ChEBI" id="CHEBI:58502"/>
        <dbReference type="EC" id="2.7.1.156"/>
    </reaction>
</comment>
<keyword evidence="12 19" id="KW-0547">Nucleotide-binding</keyword>
<keyword evidence="15 19" id="KW-0342">GTP-binding</keyword>
<feature type="binding site" evidence="19">
    <location>
        <begin position="42"/>
        <end position="44"/>
    </location>
    <ligand>
        <name>GTP</name>
        <dbReference type="ChEBI" id="CHEBI:37565"/>
    </ligand>
</feature>
<evidence type="ECO:0000256" key="3">
    <source>
        <dbReference type="ARBA" id="ARBA00001522"/>
    </source>
</evidence>
<keyword evidence="21" id="KW-1185">Reference proteome</keyword>
<dbReference type="GO" id="GO:0043752">
    <property type="term" value="F:adenosylcobinamide kinase activity"/>
    <property type="evidence" value="ECO:0007669"/>
    <property type="project" value="UniProtKB-EC"/>
</dbReference>
<dbReference type="RefSeq" id="WP_229688962.1">
    <property type="nucleotide sequence ID" value="NZ_BMJC01000003.1"/>
</dbReference>
<evidence type="ECO:0000256" key="12">
    <source>
        <dbReference type="ARBA" id="ARBA00022741"/>
    </source>
</evidence>
<evidence type="ECO:0000256" key="6">
    <source>
        <dbReference type="ARBA" id="ARBA00005159"/>
    </source>
</evidence>
<dbReference type="EC" id="2.7.1.156" evidence="8"/>
<reference evidence="20" key="2">
    <citation type="submission" date="2020-09" db="EMBL/GenBank/DDBJ databases">
        <authorList>
            <person name="Sun Q."/>
            <person name="Zhou Y."/>
        </authorList>
    </citation>
    <scope>NUCLEOTIDE SEQUENCE</scope>
    <source>
        <strain evidence="20">CGMCC 1.15448</strain>
    </source>
</reference>
<evidence type="ECO:0000313" key="20">
    <source>
        <dbReference type="EMBL" id="GGB08025.1"/>
    </source>
</evidence>
<dbReference type="SUPFAM" id="SSF52540">
    <property type="entry name" value="P-loop containing nucleoside triphosphate hydrolases"/>
    <property type="match status" value="1"/>
</dbReference>
<protein>
    <recommendedName>
        <fullName evidence="16">Adenosylcobinamide kinase</fullName>
        <ecNumber evidence="8">2.7.1.156</ecNumber>
        <ecNumber evidence="9">2.7.7.62</ecNumber>
    </recommendedName>
    <alternativeName>
        <fullName evidence="17">Adenosylcobinamide-phosphate guanylyltransferase</fullName>
    </alternativeName>
</protein>
<name>A0A8J2UFD8_9BACT</name>
<feature type="active site" description="GMP-histidine intermediate" evidence="18">
    <location>
        <position position="58"/>
    </location>
</feature>